<proteinExistence type="predicted"/>
<sequence length="70" mass="7194">MVEATSETGISILALLGYPLVPGAYVAGSCYPITYYGASNTVCPGPNPPLCCGRDEANGYVVADCVIATY</sequence>
<name>A0A409YCI6_9AGAR</name>
<organism evidence="1 2">
    <name type="scientific">Panaeolus cyanescens</name>
    <dbReference type="NCBI Taxonomy" id="181874"/>
    <lineage>
        <taxon>Eukaryota</taxon>
        <taxon>Fungi</taxon>
        <taxon>Dikarya</taxon>
        <taxon>Basidiomycota</taxon>
        <taxon>Agaricomycotina</taxon>
        <taxon>Agaricomycetes</taxon>
        <taxon>Agaricomycetidae</taxon>
        <taxon>Agaricales</taxon>
        <taxon>Agaricineae</taxon>
        <taxon>Galeropsidaceae</taxon>
        <taxon>Panaeolus</taxon>
    </lineage>
</organism>
<protein>
    <recommendedName>
        <fullName evidence="3">Hydrophobin</fullName>
    </recommendedName>
</protein>
<reference evidence="1 2" key="1">
    <citation type="journal article" date="2018" name="Evol. Lett.">
        <title>Horizontal gene cluster transfer increased hallucinogenic mushroom diversity.</title>
        <authorList>
            <person name="Reynolds H.T."/>
            <person name="Vijayakumar V."/>
            <person name="Gluck-Thaler E."/>
            <person name="Korotkin H.B."/>
            <person name="Matheny P.B."/>
            <person name="Slot J.C."/>
        </authorList>
    </citation>
    <scope>NUCLEOTIDE SEQUENCE [LARGE SCALE GENOMIC DNA]</scope>
    <source>
        <strain evidence="1 2">2629</strain>
    </source>
</reference>
<dbReference type="AlphaFoldDB" id="A0A409YCI6"/>
<gene>
    <name evidence="1" type="ORF">CVT24_001006</name>
</gene>
<dbReference type="EMBL" id="NHTK01001298">
    <property type="protein sequence ID" value="PPR00718.1"/>
    <property type="molecule type" value="Genomic_DNA"/>
</dbReference>
<evidence type="ECO:0000313" key="1">
    <source>
        <dbReference type="EMBL" id="PPR00718.1"/>
    </source>
</evidence>
<accession>A0A409YCI6</accession>
<evidence type="ECO:0000313" key="2">
    <source>
        <dbReference type="Proteomes" id="UP000284842"/>
    </source>
</evidence>
<comment type="caution">
    <text evidence="1">The sequence shown here is derived from an EMBL/GenBank/DDBJ whole genome shotgun (WGS) entry which is preliminary data.</text>
</comment>
<evidence type="ECO:0008006" key="3">
    <source>
        <dbReference type="Google" id="ProtNLM"/>
    </source>
</evidence>
<dbReference type="InParanoid" id="A0A409YCI6"/>
<keyword evidence="2" id="KW-1185">Reference proteome</keyword>
<dbReference type="Proteomes" id="UP000284842">
    <property type="component" value="Unassembled WGS sequence"/>
</dbReference>